<evidence type="ECO:0000313" key="4">
    <source>
        <dbReference type="Proteomes" id="UP000039324"/>
    </source>
</evidence>
<dbReference type="Proteomes" id="UP000039324">
    <property type="component" value="Unassembled WGS sequence"/>
</dbReference>
<keyword evidence="4" id="KW-1185">Reference proteome</keyword>
<dbReference type="SMART" id="SM00332">
    <property type="entry name" value="PP2Cc"/>
    <property type="match status" value="1"/>
</dbReference>
<dbReference type="Proteomes" id="UP000290189">
    <property type="component" value="Unassembled WGS sequence"/>
</dbReference>
<dbReference type="CDD" id="cd00143">
    <property type="entry name" value="PP2Cc"/>
    <property type="match status" value="1"/>
</dbReference>
<feature type="domain" description="PPM-type phosphatase" evidence="1">
    <location>
        <begin position="8"/>
        <end position="279"/>
    </location>
</feature>
<dbReference type="PROSITE" id="PS51746">
    <property type="entry name" value="PPM_2"/>
    <property type="match status" value="1"/>
</dbReference>
<dbReference type="PANTHER" id="PTHR47992">
    <property type="entry name" value="PROTEIN PHOSPHATASE"/>
    <property type="match status" value="1"/>
</dbReference>
<reference evidence="3 5" key="2">
    <citation type="submission" date="2018-03" db="EMBL/GenBank/DDBJ databases">
        <authorList>
            <person name="Fogelqvist J."/>
        </authorList>
    </citation>
    <scope>NUCLEOTIDE SEQUENCE [LARGE SCALE GENOMIC DNA]</scope>
</reference>
<organism evidence="2 4">
    <name type="scientific">Plasmodiophora brassicae</name>
    <name type="common">Clubroot disease agent</name>
    <dbReference type="NCBI Taxonomy" id="37360"/>
    <lineage>
        <taxon>Eukaryota</taxon>
        <taxon>Sar</taxon>
        <taxon>Rhizaria</taxon>
        <taxon>Endomyxa</taxon>
        <taxon>Phytomyxea</taxon>
        <taxon>Plasmodiophorida</taxon>
        <taxon>Plasmodiophoridae</taxon>
        <taxon>Plasmodiophora</taxon>
    </lineage>
</organism>
<dbReference type="SUPFAM" id="SSF81606">
    <property type="entry name" value="PP2C-like"/>
    <property type="match status" value="1"/>
</dbReference>
<gene>
    <name evidence="2" type="ORF">PBRA_000995</name>
    <name evidence="3" type="ORF">PLBR_LOCUS5161</name>
</gene>
<sequence length="281" mass="30156">MPPPPFAASGGFSIQCKTMRHPNEDRFTIVEALSTADASVGFFAVYDGHCGDACSAFLADTLHNRVRESPAFASGDYKQALADGLLSTERTYHMQVIENEKAGVVDENPDDDGPKQSSGSCVVATIRTGPRLYIANLGDCRAICSVNNMSKMLTRDHKATDPQEKARVVEAGGFVRSNRMFGLMSVTRSIGDFEYKDGSTTGTLISTPDLFEEEITPGHQCLIMACDGLWDVVDNALAVETAVDGLRAGQSASETARELAKLAVQRGSNDDITVVVVPLNI</sequence>
<dbReference type="STRING" id="37360.A0A0G4IQZ3"/>
<dbReference type="InterPro" id="IPR036457">
    <property type="entry name" value="PPM-type-like_dom_sf"/>
</dbReference>
<evidence type="ECO:0000313" key="3">
    <source>
        <dbReference type="EMBL" id="SPQ97946.1"/>
    </source>
</evidence>
<dbReference type="GO" id="GO:0004722">
    <property type="term" value="F:protein serine/threonine phosphatase activity"/>
    <property type="evidence" value="ECO:0007669"/>
    <property type="project" value="InterPro"/>
</dbReference>
<proteinExistence type="predicted"/>
<dbReference type="EMBL" id="OVEO01000008">
    <property type="protein sequence ID" value="SPQ97946.1"/>
    <property type="molecule type" value="Genomic_DNA"/>
</dbReference>
<name>A0A0G4IQZ3_PLABS</name>
<evidence type="ECO:0000313" key="2">
    <source>
        <dbReference type="EMBL" id="CEO97650.1"/>
    </source>
</evidence>
<keyword evidence="3" id="KW-0496">Mitochondrion</keyword>
<dbReference type="Gene3D" id="3.60.40.10">
    <property type="entry name" value="PPM-type phosphatase domain"/>
    <property type="match status" value="1"/>
</dbReference>
<dbReference type="InterPro" id="IPR015655">
    <property type="entry name" value="PP2C"/>
</dbReference>
<reference evidence="2 4" key="1">
    <citation type="submission" date="2015-02" db="EMBL/GenBank/DDBJ databases">
        <authorList>
            <person name="Chooi Y.-H."/>
        </authorList>
    </citation>
    <scope>NUCLEOTIDE SEQUENCE [LARGE SCALE GENOMIC DNA]</scope>
    <source>
        <strain evidence="2">E3</strain>
    </source>
</reference>
<protein>
    <recommendedName>
        <fullName evidence="1">PPM-type phosphatase domain-containing protein</fullName>
    </recommendedName>
</protein>
<evidence type="ECO:0000313" key="5">
    <source>
        <dbReference type="Proteomes" id="UP000290189"/>
    </source>
</evidence>
<dbReference type="AlphaFoldDB" id="A0A0G4IQZ3"/>
<dbReference type="OrthoDB" id="10264738at2759"/>
<dbReference type="Pfam" id="PF00481">
    <property type="entry name" value="PP2C"/>
    <property type="match status" value="1"/>
</dbReference>
<accession>A0A0G4IQZ3</accession>
<evidence type="ECO:0000259" key="1">
    <source>
        <dbReference type="PROSITE" id="PS51746"/>
    </source>
</evidence>
<dbReference type="EMBL" id="CDSF01000079">
    <property type="protein sequence ID" value="CEO97650.1"/>
    <property type="molecule type" value="Genomic_DNA"/>
</dbReference>
<dbReference type="OMA" id="NDSDHKM"/>
<dbReference type="InterPro" id="IPR001932">
    <property type="entry name" value="PPM-type_phosphatase-like_dom"/>
</dbReference>
<geneLocation type="mitochondrion" evidence="3"/>